<dbReference type="EMBL" id="BKCJ010004782">
    <property type="protein sequence ID" value="GEU63058.1"/>
    <property type="molecule type" value="Genomic_DNA"/>
</dbReference>
<evidence type="ECO:0000313" key="2">
    <source>
        <dbReference type="EMBL" id="GEU63058.1"/>
    </source>
</evidence>
<organism evidence="2">
    <name type="scientific">Tanacetum cinerariifolium</name>
    <name type="common">Dalmatian daisy</name>
    <name type="synonym">Chrysanthemum cinerariifolium</name>
    <dbReference type="NCBI Taxonomy" id="118510"/>
    <lineage>
        <taxon>Eukaryota</taxon>
        <taxon>Viridiplantae</taxon>
        <taxon>Streptophyta</taxon>
        <taxon>Embryophyta</taxon>
        <taxon>Tracheophyta</taxon>
        <taxon>Spermatophyta</taxon>
        <taxon>Magnoliopsida</taxon>
        <taxon>eudicotyledons</taxon>
        <taxon>Gunneridae</taxon>
        <taxon>Pentapetalae</taxon>
        <taxon>asterids</taxon>
        <taxon>campanulids</taxon>
        <taxon>Asterales</taxon>
        <taxon>Asteraceae</taxon>
        <taxon>Asteroideae</taxon>
        <taxon>Anthemideae</taxon>
        <taxon>Anthemidinae</taxon>
        <taxon>Tanacetum</taxon>
    </lineage>
</organism>
<evidence type="ECO:0000256" key="1">
    <source>
        <dbReference type="SAM" id="MobiDB-lite"/>
    </source>
</evidence>
<protein>
    <submittedName>
        <fullName evidence="2">Uncharacterized protein</fullName>
    </submittedName>
</protein>
<proteinExistence type="predicted"/>
<dbReference type="AlphaFoldDB" id="A0A6L2LMZ6"/>
<comment type="caution">
    <text evidence="2">The sequence shown here is derived from an EMBL/GenBank/DDBJ whole genome shotgun (WGS) entry which is preliminary data.</text>
</comment>
<reference evidence="2" key="1">
    <citation type="journal article" date="2019" name="Sci. Rep.">
        <title>Draft genome of Tanacetum cinerariifolium, the natural source of mosquito coil.</title>
        <authorList>
            <person name="Yamashiro T."/>
            <person name="Shiraishi A."/>
            <person name="Satake H."/>
            <person name="Nakayama K."/>
        </authorList>
    </citation>
    <scope>NUCLEOTIDE SEQUENCE</scope>
</reference>
<feature type="compositionally biased region" description="Acidic residues" evidence="1">
    <location>
        <begin position="9"/>
        <end position="27"/>
    </location>
</feature>
<feature type="region of interest" description="Disordered" evidence="1">
    <location>
        <begin position="1"/>
        <end position="83"/>
    </location>
</feature>
<sequence length="407" mass="46539">MSFGAGVTDNDDDSNDDDNYDDSDDDGNNVKDDDDHEQADDERTKSDDEEEEKQDDKYVHTPDYCVPTDEETNDESKESNEEEYKELYGDVNISLKDAELADIEKGDVEMTNIEIGDAELENVNQEGEVVSMLDINVQHEVPRTSPLFTITVSRITNLEKDIKELKTVDHSLALLSTIKSEVPKAVKEYLRISLDDSLQRVLQKYSADLAKEHSIPADKAVTDRLCWNNPKEKEYMFDLSKPLPLIMNQGLQVVPVDYFINNDLEYLRGGSSSKKYTTSTTKTNAAKFDISRIKNKVPSLWSLIKRIIAVTKVKVMKWYDYGYLEEIKVQREDQQLYKFKEDLGVKVVKKVAKSDIDNDSSIRQTLPKLKRCCVLPQKIAFCLQEDLAFCLQEDLAFCLQEDLAFCL</sequence>
<gene>
    <name evidence="2" type="ORF">Tci_035036</name>
</gene>
<accession>A0A6L2LMZ6</accession>
<name>A0A6L2LMZ6_TANCI</name>